<feature type="region of interest" description="Disordered" evidence="1">
    <location>
        <begin position="29"/>
        <end position="90"/>
    </location>
</feature>
<dbReference type="EMBL" id="BEXD01003945">
    <property type="protein sequence ID" value="GBC04410.1"/>
    <property type="molecule type" value="Genomic_DNA"/>
</dbReference>
<reference evidence="2 3" key="1">
    <citation type="submission" date="2017-11" db="EMBL/GenBank/DDBJ databases">
        <title>The genome of Rhizophagus clarus HR1 reveals common genetic basis of auxotrophy among arbuscular mycorrhizal fungi.</title>
        <authorList>
            <person name="Kobayashi Y."/>
        </authorList>
    </citation>
    <scope>NUCLEOTIDE SEQUENCE [LARGE SCALE GENOMIC DNA]</scope>
    <source>
        <strain evidence="2 3">HR1</strain>
    </source>
</reference>
<name>A0A2Z6S5J5_9GLOM</name>
<evidence type="ECO:0000313" key="2">
    <source>
        <dbReference type="EMBL" id="GBC04410.1"/>
    </source>
</evidence>
<feature type="compositionally biased region" description="Low complexity" evidence="1">
    <location>
        <begin position="54"/>
        <end position="90"/>
    </location>
</feature>
<dbReference type="AlphaFoldDB" id="A0A2Z6S5J5"/>
<evidence type="ECO:0000313" key="3">
    <source>
        <dbReference type="Proteomes" id="UP000247702"/>
    </source>
</evidence>
<gene>
    <name evidence="2" type="ORF">RclHR1_05670012</name>
</gene>
<sequence length="157" mass="14520">MKIKILTIPPIIEAVINLFAPSEGLVEFPDNVTDDEDADGRAVNGTGKAPSAPPADGVAPPAGGALPADGTASPPAGGAPSADGASPSAGGITLALGAPLPIDGTSPPGGITLALGAIPPVDGASPPGGITLALGASAGGTSLADGGSPLGCALPLL</sequence>
<organism evidence="2 3">
    <name type="scientific">Rhizophagus clarus</name>
    <dbReference type="NCBI Taxonomy" id="94130"/>
    <lineage>
        <taxon>Eukaryota</taxon>
        <taxon>Fungi</taxon>
        <taxon>Fungi incertae sedis</taxon>
        <taxon>Mucoromycota</taxon>
        <taxon>Glomeromycotina</taxon>
        <taxon>Glomeromycetes</taxon>
        <taxon>Glomerales</taxon>
        <taxon>Glomeraceae</taxon>
        <taxon>Rhizophagus</taxon>
    </lineage>
</organism>
<keyword evidence="3" id="KW-1185">Reference proteome</keyword>
<evidence type="ECO:0000256" key="1">
    <source>
        <dbReference type="SAM" id="MobiDB-lite"/>
    </source>
</evidence>
<accession>A0A2Z6S5J5</accession>
<protein>
    <submittedName>
        <fullName evidence="2">Uncharacterized protein</fullName>
    </submittedName>
</protein>
<comment type="caution">
    <text evidence="2">The sequence shown here is derived from an EMBL/GenBank/DDBJ whole genome shotgun (WGS) entry which is preliminary data.</text>
</comment>
<dbReference type="Proteomes" id="UP000247702">
    <property type="component" value="Unassembled WGS sequence"/>
</dbReference>
<proteinExistence type="predicted"/>